<protein>
    <submittedName>
        <fullName evidence="1">Uncharacterized protein</fullName>
    </submittedName>
</protein>
<evidence type="ECO:0000313" key="2">
    <source>
        <dbReference type="Proteomes" id="UP000011988"/>
    </source>
</evidence>
<organism evidence="1 2">
    <name type="scientific">Leptospira alstonii serovar Sichuan str. 79601</name>
    <dbReference type="NCBI Taxonomy" id="1218565"/>
    <lineage>
        <taxon>Bacteria</taxon>
        <taxon>Pseudomonadati</taxon>
        <taxon>Spirochaetota</taxon>
        <taxon>Spirochaetia</taxon>
        <taxon>Leptospirales</taxon>
        <taxon>Leptospiraceae</taxon>
        <taxon>Leptospira</taxon>
    </lineage>
</organism>
<reference evidence="1 2" key="1">
    <citation type="submission" date="2013-01" db="EMBL/GenBank/DDBJ databases">
        <authorList>
            <person name="Harkins D.M."/>
            <person name="Durkin A.S."/>
            <person name="Brinkac L.M."/>
            <person name="Haft D.H."/>
            <person name="Selengut J.D."/>
            <person name="Sanka R."/>
            <person name="DePew J."/>
            <person name="Purushe J."/>
            <person name="Galloway R.L."/>
            <person name="Vinetz J.M."/>
            <person name="Sutton G.G."/>
            <person name="Nierman W.C."/>
            <person name="Fouts D.E."/>
        </authorList>
    </citation>
    <scope>NUCLEOTIDE SEQUENCE [LARGE SCALE GENOMIC DNA]</scope>
    <source>
        <strain evidence="1 2">79601</strain>
    </source>
</reference>
<accession>M6CNU2</accession>
<gene>
    <name evidence="1" type="ORF">LEP1GSC194_1165</name>
</gene>
<evidence type="ECO:0000313" key="1">
    <source>
        <dbReference type="EMBL" id="EMJ90488.1"/>
    </source>
</evidence>
<proteinExistence type="predicted"/>
<dbReference type="Proteomes" id="UP000011988">
    <property type="component" value="Unassembled WGS sequence"/>
</dbReference>
<comment type="caution">
    <text evidence="1">The sequence shown here is derived from an EMBL/GenBank/DDBJ whole genome shotgun (WGS) entry which is preliminary data.</text>
</comment>
<dbReference type="EMBL" id="ANIK01000124">
    <property type="protein sequence ID" value="EMJ90488.1"/>
    <property type="molecule type" value="Genomic_DNA"/>
</dbReference>
<sequence length="67" mass="7615">MKFQSSEILIHPEIFLTSRGVKLKISIEKTAYSFLSVHLNAGHSPKITNLDPNNSKFRTRSYGSLHK</sequence>
<name>M6CNU2_9LEPT</name>
<dbReference type="PATRIC" id="fig|1218565.3.peg.4627"/>
<dbReference type="AlphaFoldDB" id="M6CNU2"/>